<protein>
    <recommendedName>
        <fullName evidence="7">branched-chain-amino-acid transaminase</fullName>
        <ecNumber evidence="7">2.6.1.42</ecNumber>
    </recommendedName>
</protein>
<organism evidence="18 19">
    <name type="scientific">Geodia barretti</name>
    <name type="common">Barrett's horny sponge</name>
    <dbReference type="NCBI Taxonomy" id="519541"/>
    <lineage>
        <taxon>Eukaryota</taxon>
        <taxon>Metazoa</taxon>
        <taxon>Porifera</taxon>
        <taxon>Demospongiae</taxon>
        <taxon>Heteroscleromorpha</taxon>
        <taxon>Tetractinellida</taxon>
        <taxon>Astrophorina</taxon>
        <taxon>Geodiidae</taxon>
        <taxon>Geodia</taxon>
    </lineage>
</organism>
<dbReference type="InterPro" id="IPR033939">
    <property type="entry name" value="BCAT_family"/>
</dbReference>
<evidence type="ECO:0000256" key="12">
    <source>
        <dbReference type="ARBA" id="ARBA00023304"/>
    </source>
</evidence>
<evidence type="ECO:0000256" key="13">
    <source>
        <dbReference type="ARBA" id="ARBA00048212"/>
    </source>
</evidence>
<evidence type="ECO:0000256" key="17">
    <source>
        <dbReference type="RuleBase" id="RU004516"/>
    </source>
</evidence>
<evidence type="ECO:0000313" key="18">
    <source>
        <dbReference type="EMBL" id="CAI8055247.1"/>
    </source>
</evidence>
<dbReference type="GO" id="GO:0005829">
    <property type="term" value="C:cytosol"/>
    <property type="evidence" value="ECO:0007669"/>
    <property type="project" value="TreeGrafter"/>
</dbReference>
<dbReference type="EC" id="2.6.1.42" evidence="7"/>
<evidence type="ECO:0000313" key="19">
    <source>
        <dbReference type="Proteomes" id="UP001174909"/>
    </source>
</evidence>
<evidence type="ECO:0000256" key="6">
    <source>
        <dbReference type="ARBA" id="ARBA00009320"/>
    </source>
</evidence>
<evidence type="ECO:0000256" key="15">
    <source>
        <dbReference type="ARBA" id="ARBA00049229"/>
    </source>
</evidence>
<evidence type="ECO:0000256" key="4">
    <source>
        <dbReference type="ARBA" id="ARBA00004931"/>
    </source>
</evidence>
<keyword evidence="10" id="KW-0808">Transferase</keyword>
<dbReference type="InterPro" id="IPR036038">
    <property type="entry name" value="Aminotransferase-like"/>
</dbReference>
<accession>A0AA35TWM5</accession>
<dbReference type="Pfam" id="PF01063">
    <property type="entry name" value="Aminotran_4"/>
    <property type="match status" value="1"/>
</dbReference>
<evidence type="ECO:0000256" key="3">
    <source>
        <dbReference type="ARBA" id="ARBA00004824"/>
    </source>
</evidence>
<dbReference type="PANTHER" id="PTHR42743:SF11">
    <property type="entry name" value="AMINODEOXYCHORISMATE LYASE"/>
    <property type="match status" value="1"/>
</dbReference>
<dbReference type="InterPro" id="IPR043132">
    <property type="entry name" value="BCAT-like_C"/>
</dbReference>
<keyword evidence="8 18" id="KW-0032">Aminotransferase</keyword>
<comment type="catalytic activity">
    <reaction evidence="13">
        <text>L-valine + 2-oxoglutarate = 3-methyl-2-oxobutanoate + L-glutamate</text>
        <dbReference type="Rhea" id="RHEA:24813"/>
        <dbReference type="ChEBI" id="CHEBI:11851"/>
        <dbReference type="ChEBI" id="CHEBI:16810"/>
        <dbReference type="ChEBI" id="CHEBI:29985"/>
        <dbReference type="ChEBI" id="CHEBI:57762"/>
        <dbReference type="EC" id="2.6.1.42"/>
    </reaction>
</comment>
<dbReference type="GO" id="GO:0009082">
    <property type="term" value="P:branched-chain amino acid biosynthetic process"/>
    <property type="evidence" value="ECO:0007669"/>
    <property type="project" value="UniProtKB-KW"/>
</dbReference>
<evidence type="ECO:0000256" key="8">
    <source>
        <dbReference type="ARBA" id="ARBA00022576"/>
    </source>
</evidence>
<dbReference type="SUPFAM" id="SSF56752">
    <property type="entry name" value="D-aminoacid aminotransferase-like PLP-dependent enzymes"/>
    <property type="match status" value="1"/>
</dbReference>
<dbReference type="PROSITE" id="PS00770">
    <property type="entry name" value="AA_TRANSFER_CLASS_4"/>
    <property type="match status" value="1"/>
</dbReference>
<dbReference type="InterPro" id="IPR043131">
    <property type="entry name" value="BCAT-like_N"/>
</dbReference>
<keyword evidence="9" id="KW-0028">Amino-acid biosynthesis</keyword>
<keyword evidence="11 17" id="KW-0663">Pyridoxal phosphate</keyword>
<comment type="similarity">
    <text evidence="6 16">Belongs to the class-IV pyridoxal-phosphate-dependent aminotransferase family.</text>
</comment>
<proteinExistence type="inferred from homology"/>
<comment type="cofactor">
    <cofactor evidence="1 17">
        <name>pyridoxal 5'-phosphate</name>
        <dbReference type="ChEBI" id="CHEBI:597326"/>
    </cofactor>
</comment>
<evidence type="ECO:0000256" key="14">
    <source>
        <dbReference type="ARBA" id="ARBA00048798"/>
    </source>
</evidence>
<name>A0AA35TWM5_GEOBA</name>
<dbReference type="NCBIfam" id="TIGR01122">
    <property type="entry name" value="ilvE_I"/>
    <property type="match status" value="1"/>
</dbReference>
<dbReference type="PANTHER" id="PTHR42743">
    <property type="entry name" value="AMINO-ACID AMINOTRANSFERASE"/>
    <property type="match status" value="1"/>
</dbReference>
<evidence type="ECO:0000256" key="1">
    <source>
        <dbReference type="ARBA" id="ARBA00001933"/>
    </source>
</evidence>
<dbReference type="InterPro" id="IPR001544">
    <property type="entry name" value="Aminotrans_IV"/>
</dbReference>
<sequence>MSTIKETEWIWRNGQFVRWQDATVHILATAVQFGSSVFEGIRCYDTERGPAIFRLAEHLKRLRNSARIYRMETVYSDEELTEACFALIRRNGFRHCYIRPVIMRGYGAIGMDGVGSPIETYIPAWEWGAYLGADALEKGVDVCVSSWSRAAPNTFPGMAKATGHYNNAQLIKLEAMANGFVEAIALTHDGLISEGSGQNLFAVMDGAVLTPPIDGSNLSGVTRNAVLTIAADLDVPVRECTMPRELLYCADELFFSGTAAEITPIRSVDHIAIGPGGIGPVTRRIQRRFADIVNGRSNDDHGWLTLVPPS</sequence>
<dbReference type="InterPro" id="IPR018300">
    <property type="entry name" value="Aminotrans_IV_CS"/>
</dbReference>
<evidence type="ECO:0000256" key="5">
    <source>
        <dbReference type="ARBA" id="ARBA00005072"/>
    </source>
</evidence>
<dbReference type="CDD" id="cd01557">
    <property type="entry name" value="BCAT_beta_family"/>
    <property type="match status" value="1"/>
</dbReference>
<dbReference type="FunFam" id="3.20.10.10:FF:000002">
    <property type="entry name" value="D-alanine aminotransferase"/>
    <property type="match status" value="1"/>
</dbReference>
<evidence type="ECO:0000256" key="7">
    <source>
        <dbReference type="ARBA" id="ARBA00013053"/>
    </source>
</evidence>
<dbReference type="NCBIfam" id="NF005146">
    <property type="entry name" value="PRK06606.1"/>
    <property type="match status" value="1"/>
</dbReference>
<dbReference type="Gene3D" id="3.20.10.10">
    <property type="entry name" value="D-amino Acid Aminotransferase, subunit A, domain 2"/>
    <property type="match status" value="1"/>
</dbReference>
<comment type="pathway">
    <text evidence="5">Amino-acid biosynthesis; L-leucine biosynthesis; L-leucine from 3-methyl-2-oxobutanoate: step 4/4.</text>
</comment>
<dbReference type="GO" id="GO:0008652">
    <property type="term" value="P:amino acid biosynthetic process"/>
    <property type="evidence" value="ECO:0007669"/>
    <property type="project" value="UniProtKB-KW"/>
</dbReference>
<comment type="catalytic activity">
    <reaction evidence="14">
        <text>L-isoleucine + 2-oxoglutarate = (S)-3-methyl-2-oxopentanoate + L-glutamate</text>
        <dbReference type="Rhea" id="RHEA:24801"/>
        <dbReference type="ChEBI" id="CHEBI:16810"/>
        <dbReference type="ChEBI" id="CHEBI:29985"/>
        <dbReference type="ChEBI" id="CHEBI:35146"/>
        <dbReference type="ChEBI" id="CHEBI:58045"/>
        <dbReference type="EC" id="2.6.1.42"/>
    </reaction>
</comment>
<dbReference type="Proteomes" id="UP001174909">
    <property type="component" value="Unassembled WGS sequence"/>
</dbReference>
<dbReference type="EMBL" id="CASHTH010004267">
    <property type="protein sequence ID" value="CAI8055247.1"/>
    <property type="molecule type" value="Genomic_DNA"/>
</dbReference>
<reference evidence="18" key="1">
    <citation type="submission" date="2023-03" db="EMBL/GenBank/DDBJ databases">
        <authorList>
            <person name="Steffen K."/>
            <person name="Cardenas P."/>
        </authorList>
    </citation>
    <scope>NUCLEOTIDE SEQUENCE</scope>
</reference>
<evidence type="ECO:0000256" key="2">
    <source>
        <dbReference type="ARBA" id="ARBA00003109"/>
    </source>
</evidence>
<dbReference type="InterPro" id="IPR050571">
    <property type="entry name" value="Class-IV_PLP-Dep_Aminotrnsfr"/>
</dbReference>
<comment type="pathway">
    <text evidence="4">Amino-acid biosynthesis; L-valine biosynthesis; L-valine from pyruvate: step 4/4.</text>
</comment>
<keyword evidence="12" id="KW-0100">Branched-chain amino acid biosynthesis</keyword>
<comment type="pathway">
    <text evidence="3">Amino-acid biosynthesis; L-isoleucine biosynthesis; L-isoleucine from 2-oxobutanoate: step 4/4.</text>
</comment>
<comment type="caution">
    <text evidence="18">The sequence shown here is derived from an EMBL/GenBank/DDBJ whole genome shotgun (WGS) entry which is preliminary data.</text>
</comment>
<evidence type="ECO:0000256" key="9">
    <source>
        <dbReference type="ARBA" id="ARBA00022605"/>
    </source>
</evidence>
<keyword evidence="19" id="KW-1185">Reference proteome</keyword>
<dbReference type="Gene3D" id="3.30.470.10">
    <property type="match status" value="1"/>
</dbReference>
<comment type="catalytic activity">
    <reaction evidence="15">
        <text>L-leucine + 2-oxoglutarate = 4-methyl-2-oxopentanoate + L-glutamate</text>
        <dbReference type="Rhea" id="RHEA:18321"/>
        <dbReference type="ChEBI" id="CHEBI:16810"/>
        <dbReference type="ChEBI" id="CHEBI:17865"/>
        <dbReference type="ChEBI" id="CHEBI:29985"/>
        <dbReference type="ChEBI" id="CHEBI:57427"/>
        <dbReference type="EC" id="2.6.1.42"/>
    </reaction>
</comment>
<evidence type="ECO:0000256" key="10">
    <source>
        <dbReference type="ARBA" id="ARBA00022679"/>
    </source>
</evidence>
<evidence type="ECO:0000256" key="11">
    <source>
        <dbReference type="ARBA" id="ARBA00022898"/>
    </source>
</evidence>
<dbReference type="InterPro" id="IPR005785">
    <property type="entry name" value="B_amino_transI"/>
</dbReference>
<comment type="function">
    <text evidence="2">Acts on leucine, isoleucine and valine.</text>
</comment>
<gene>
    <name evidence="18" type="ORF">GBAR_LOCUS30174</name>
</gene>
<dbReference type="AlphaFoldDB" id="A0AA35TWM5"/>
<evidence type="ECO:0000256" key="16">
    <source>
        <dbReference type="RuleBase" id="RU004106"/>
    </source>
</evidence>
<dbReference type="GO" id="GO:0004084">
    <property type="term" value="F:branched-chain-amino-acid transaminase activity"/>
    <property type="evidence" value="ECO:0007669"/>
    <property type="project" value="UniProtKB-EC"/>
</dbReference>